<dbReference type="Proteomes" id="UP000033607">
    <property type="component" value="Unassembled WGS sequence"/>
</dbReference>
<dbReference type="RefSeq" id="WP_046282394.1">
    <property type="nucleotide sequence ID" value="NZ_LATL02000261.1"/>
</dbReference>
<reference evidence="1 2" key="1">
    <citation type="submission" date="2015-06" db="EMBL/GenBank/DDBJ databases">
        <title>Draft genome assembly of filamentous brackish cyanobacterium Limnoraphis robusta strain CS-951.</title>
        <authorList>
            <person name="Willis A."/>
            <person name="Parks M."/>
            <person name="Burford M.A."/>
        </authorList>
    </citation>
    <scope>NUCLEOTIDE SEQUENCE [LARGE SCALE GENOMIC DNA]</scope>
    <source>
        <strain evidence="1 2">CS-951</strain>
    </source>
</reference>
<gene>
    <name evidence="1" type="ORF">WN50_30535</name>
</gene>
<dbReference type="EMBL" id="LATL02000261">
    <property type="protein sequence ID" value="KKD34492.1"/>
    <property type="molecule type" value="Genomic_DNA"/>
</dbReference>
<evidence type="ECO:0000313" key="1">
    <source>
        <dbReference type="EMBL" id="KKD34492.1"/>
    </source>
</evidence>
<dbReference type="AlphaFoldDB" id="A0A0F5Y758"/>
<protein>
    <submittedName>
        <fullName evidence="1">8-amino-7-oxononanoate synthase</fullName>
    </submittedName>
</protein>
<dbReference type="OrthoDB" id="532178at2"/>
<sequence>MGLERRLFRGMFDETEVVELRQTCFTPSRVFQPGKYIAGELPDIAFNMGLVEKLPPVRGEGIEIPYPEKFDLDSESE</sequence>
<name>A0A0F5Y758_9CYAN</name>
<organism evidence="1 2">
    <name type="scientific">Limnoraphis robusta CS-951</name>
    <dbReference type="NCBI Taxonomy" id="1637645"/>
    <lineage>
        <taxon>Bacteria</taxon>
        <taxon>Bacillati</taxon>
        <taxon>Cyanobacteriota</taxon>
        <taxon>Cyanophyceae</taxon>
        <taxon>Oscillatoriophycideae</taxon>
        <taxon>Oscillatoriales</taxon>
        <taxon>Sirenicapillariaceae</taxon>
        <taxon>Limnoraphis</taxon>
    </lineage>
</organism>
<comment type="caution">
    <text evidence="1">The sequence shown here is derived from an EMBL/GenBank/DDBJ whole genome shotgun (WGS) entry which is preliminary data.</text>
</comment>
<evidence type="ECO:0000313" key="2">
    <source>
        <dbReference type="Proteomes" id="UP000033607"/>
    </source>
</evidence>
<proteinExistence type="predicted"/>
<accession>A0A0F5Y758</accession>